<dbReference type="EMBL" id="NEDP02001784">
    <property type="protein sequence ID" value="OWF52522.1"/>
    <property type="molecule type" value="Genomic_DNA"/>
</dbReference>
<dbReference type="InterPro" id="IPR026590">
    <property type="entry name" value="Ssirtuin_cat_dom"/>
</dbReference>
<evidence type="ECO:0000256" key="10">
    <source>
        <dbReference type="ARBA" id="ARBA00043038"/>
    </source>
</evidence>
<evidence type="ECO:0000256" key="1">
    <source>
        <dbReference type="ARBA" id="ARBA00001947"/>
    </source>
</evidence>
<keyword evidence="3" id="KW-0597">Phosphoprotein</keyword>
<dbReference type="InterPro" id="IPR029035">
    <property type="entry name" value="DHS-like_NAD/FAD-binding_dom"/>
</dbReference>
<dbReference type="InterPro" id="IPR050134">
    <property type="entry name" value="NAD-dep_sirtuin_deacylases"/>
</dbReference>
<proteinExistence type="inferred from homology"/>
<dbReference type="PANTHER" id="PTHR11085:SF1">
    <property type="entry name" value="NAD-DEPENDENT PROTEIN DEACETYLASE SIRTUIN-7"/>
    <property type="match status" value="1"/>
</dbReference>
<evidence type="ECO:0000256" key="7">
    <source>
        <dbReference type="ARBA" id="ARBA00023027"/>
    </source>
</evidence>
<dbReference type="FunFam" id="3.40.50.1220:FF:000038">
    <property type="entry name" value="NAD-dependent protein deacetylase sirtuin-6 isoform X2"/>
    <property type="match status" value="1"/>
</dbReference>
<evidence type="ECO:0000256" key="3">
    <source>
        <dbReference type="ARBA" id="ARBA00022553"/>
    </source>
</evidence>
<feature type="region of interest" description="Disordered" evidence="12">
    <location>
        <begin position="563"/>
        <end position="588"/>
    </location>
</feature>
<dbReference type="Gene3D" id="3.30.1600.10">
    <property type="entry name" value="SIR2/SIRT2 'Small Domain"/>
    <property type="match status" value="1"/>
</dbReference>
<feature type="binding site" evidence="11">
    <location>
        <position position="125"/>
    </location>
    <ligand>
        <name>Zn(2+)</name>
        <dbReference type="ChEBI" id="CHEBI:29105"/>
    </ligand>
</feature>
<gene>
    <name evidence="14" type="ORF">KP79_PYT05473</name>
</gene>
<feature type="active site" description="Proton acceptor" evidence="11">
    <location>
        <position position="117"/>
    </location>
</feature>
<dbReference type="Gene3D" id="3.40.50.1220">
    <property type="entry name" value="TPP-binding domain"/>
    <property type="match status" value="1"/>
</dbReference>
<evidence type="ECO:0000256" key="12">
    <source>
        <dbReference type="SAM" id="MobiDB-lite"/>
    </source>
</evidence>
<dbReference type="GO" id="GO:0005634">
    <property type="term" value="C:nucleus"/>
    <property type="evidence" value="ECO:0007669"/>
    <property type="project" value="TreeGrafter"/>
</dbReference>
<organism evidence="14 15">
    <name type="scientific">Mizuhopecten yessoensis</name>
    <name type="common">Japanese scallop</name>
    <name type="synonym">Patinopecten yessoensis</name>
    <dbReference type="NCBI Taxonomy" id="6573"/>
    <lineage>
        <taxon>Eukaryota</taxon>
        <taxon>Metazoa</taxon>
        <taxon>Spiralia</taxon>
        <taxon>Lophotrochozoa</taxon>
        <taxon>Mollusca</taxon>
        <taxon>Bivalvia</taxon>
        <taxon>Autobranchia</taxon>
        <taxon>Pteriomorphia</taxon>
        <taxon>Pectinida</taxon>
        <taxon>Pectinoidea</taxon>
        <taxon>Pectinidae</taxon>
        <taxon>Mizuhopecten</taxon>
    </lineage>
</organism>
<dbReference type="EC" id="2.3.1.286" evidence="2"/>
<dbReference type="InterPro" id="IPR003000">
    <property type="entry name" value="Sirtuin"/>
</dbReference>
<dbReference type="GO" id="GO:0097372">
    <property type="term" value="F:histone H3K18 deacetylase activity, NAD-dependent"/>
    <property type="evidence" value="ECO:0007669"/>
    <property type="project" value="TreeGrafter"/>
</dbReference>
<keyword evidence="5 11" id="KW-0479">Metal-binding</keyword>
<dbReference type="InterPro" id="IPR026591">
    <property type="entry name" value="Sirtuin_cat_small_dom_sf"/>
</dbReference>
<evidence type="ECO:0000256" key="4">
    <source>
        <dbReference type="ARBA" id="ARBA00022679"/>
    </source>
</evidence>
<comment type="caution">
    <text evidence="14">The sequence shown here is derived from an EMBL/GenBank/DDBJ whole genome shotgun (WGS) entry which is preliminary data.</text>
</comment>
<evidence type="ECO:0000313" key="14">
    <source>
        <dbReference type="EMBL" id="OWF52522.1"/>
    </source>
</evidence>
<feature type="binding site" evidence="11">
    <location>
        <position position="158"/>
    </location>
    <ligand>
        <name>Zn(2+)</name>
        <dbReference type="ChEBI" id="CHEBI:29105"/>
    </ligand>
</feature>
<feature type="compositionally biased region" description="Polar residues" evidence="12">
    <location>
        <begin position="508"/>
        <end position="534"/>
    </location>
</feature>
<evidence type="ECO:0000256" key="9">
    <source>
        <dbReference type="ARBA" id="ARBA00041832"/>
    </source>
</evidence>
<feature type="binding site" evidence="11">
    <location>
        <position position="128"/>
    </location>
    <ligand>
        <name>Zn(2+)</name>
        <dbReference type="ChEBI" id="CHEBI:29105"/>
    </ligand>
</feature>
<dbReference type="PANTHER" id="PTHR11085">
    <property type="entry name" value="NAD-DEPENDENT PROTEIN DEACYLASE SIRTUIN-5, MITOCHONDRIAL-RELATED"/>
    <property type="match status" value="1"/>
</dbReference>
<dbReference type="GO" id="GO:0070403">
    <property type="term" value="F:NAD+ binding"/>
    <property type="evidence" value="ECO:0007669"/>
    <property type="project" value="InterPro"/>
</dbReference>
<dbReference type="GO" id="GO:0046872">
    <property type="term" value="F:metal ion binding"/>
    <property type="evidence" value="ECO:0007669"/>
    <property type="project" value="UniProtKB-KW"/>
</dbReference>
<keyword evidence="6 11" id="KW-0862">Zinc</keyword>
<accession>A0A210QV18</accession>
<dbReference type="PROSITE" id="PS50305">
    <property type="entry name" value="SIRTUIN"/>
    <property type="match status" value="1"/>
</dbReference>
<dbReference type="SUPFAM" id="SSF52467">
    <property type="entry name" value="DHS-like NAD/FAD-binding domain"/>
    <property type="match status" value="1"/>
</dbReference>
<dbReference type="STRING" id="6573.A0A210QV18"/>
<protein>
    <recommendedName>
        <fullName evidence="2">protein acetyllysine N-acetyltransferase</fullName>
        <ecNumber evidence="2">2.3.1.286</ecNumber>
    </recommendedName>
    <alternativeName>
        <fullName evidence="10">Regulatory protein SIR2 homolog 7</fullName>
    </alternativeName>
    <alternativeName>
        <fullName evidence="9">SIR2-like protein 7</fullName>
    </alternativeName>
</protein>
<evidence type="ECO:0000256" key="8">
    <source>
        <dbReference type="ARBA" id="ARBA00038170"/>
    </source>
</evidence>
<keyword evidence="4" id="KW-0808">Transferase</keyword>
<feature type="domain" description="Deacetylase sirtuin-type" evidence="13">
    <location>
        <begin position="12"/>
        <end position="276"/>
    </location>
</feature>
<feature type="binding site" evidence="11">
    <location>
        <position position="155"/>
    </location>
    <ligand>
        <name>Zn(2+)</name>
        <dbReference type="ChEBI" id="CHEBI:29105"/>
    </ligand>
</feature>
<evidence type="ECO:0000259" key="13">
    <source>
        <dbReference type="PROSITE" id="PS50305"/>
    </source>
</evidence>
<keyword evidence="7" id="KW-0520">NAD</keyword>
<evidence type="ECO:0000256" key="6">
    <source>
        <dbReference type="ARBA" id="ARBA00022833"/>
    </source>
</evidence>
<dbReference type="Pfam" id="PF02146">
    <property type="entry name" value="SIR2"/>
    <property type="match status" value="1"/>
</dbReference>
<sequence length="609" mass="67798">MKQRTLEINDPEEVLQKKCEQLADAIKESEKIVIYTGAGISTAASIPDYRGPNGVWTMLLKGQQPIAQDLSDAEPTATHMCITKLESEGHVSHVVSQNCDGLHLRSGFPRKKLSEVHGNMYIELCNSCKPPREYIRLFDVTEKTGVRRHATDRNCHSCKKPVRDTIVHFGEKGGVKSPYRWKEASKAAENCDLILCLGTSCCDDVMKRVMDRFGYTIPSYSRSMDPIFRHATPLKHHERKNVNKKILEVPANYARKRRTSSKKNIVQFGMKKMRTESTVFSASGDDTKMQLSGVISPLNGILKKECTAEVNFSNIKSRLHIPMQTISSNNLPCTISSPSHESMSFPLDLSTSGPLSGTLRLDQSRASINESRISQHELIGQCPKCATFRTIGSLCSCSPVPSLNLQTQGIPSLPLHYMSCLGLHIMEDPRLMQLRPLHPSLWPHPCIPQVFQPGNKIDYVLKDHCYLNKDQMQKLSPKSEQPAKKDNAPTSSLNSPGKRETHFEKRPSLNNASASRSRPTEAVLSTTDIPEQSPTAVVGQNMLLLTPQDSDTTCVPKVCHKRSKTSQDTVIDSEDNTDPTSTTKKPNLCRSLSVPGWFGKGLKIGKKKR</sequence>
<feature type="compositionally biased region" description="Basic and acidic residues" evidence="12">
    <location>
        <begin position="497"/>
        <end position="507"/>
    </location>
</feature>
<dbReference type="Proteomes" id="UP000242188">
    <property type="component" value="Unassembled WGS sequence"/>
</dbReference>
<name>A0A210QV18_MIZYE</name>
<dbReference type="GO" id="GO:0000785">
    <property type="term" value="C:chromatin"/>
    <property type="evidence" value="ECO:0007669"/>
    <property type="project" value="TreeGrafter"/>
</dbReference>
<evidence type="ECO:0000256" key="5">
    <source>
        <dbReference type="ARBA" id="ARBA00022723"/>
    </source>
</evidence>
<dbReference type="OrthoDB" id="2919105at2759"/>
<evidence type="ECO:0000256" key="2">
    <source>
        <dbReference type="ARBA" id="ARBA00012928"/>
    </source>
</evidence>
<feature type="region of interest" description="Disordered" evidence="12">
    <location>
        <begin position="474"/>
        <end position="534"/>
    </location>
</feature>
<keyword evidence="15" id="KW-1185">Reference proteome</keyword>
<evidence type="ECO:0000256" key="11">
    <source>
        <dbReference type="PROSITE-ProRule" id="PRU00236"/>
    </source>
</evidence>
<comment type="cofactor">
    <cofactor evidence="1">
        <name>Zn(2+)</name>
        <dbReference type="ChEBI" id="CHEBI:29105"/>
    </cofactor>
</comment>
<reference evidence="14 15" key="1">
    <citation type="journal article" date="2017" name="Nat. Ecol. Evol.">
        <title>Scallop genome provides insights into evolution of bilaterian karyotype and development.</title>
        <authorList>
            <person name="Wang S."/>
            <person name="Zhang J."/>
            <person name="Jiao W."/>
            <person name="Li J."/>
            <person name="Xun X."/>
            <person name="Sun Y."/>
            <person name="Guo X."/>
            <person name="Huan P."/>
            <person name="Dong B."/>
            <person name="Zhang L."/>
            <person name="Hu X."/>
            <person name="Sun X."/>
            <person name="Wang J."/>
            <person name="Zhao C."/>
            <person name="Wang Y."/>
            <person name="Wang D."/>
            <person name="Huang X."/>
            <person name="Wang R."/>
            <person name="Lv J."/>
            <person name="Li Y."/>
            <person name="Zhang Z."/>
            <person name="Liu B."/>
            <person name="Lu W."/>
            <person name="Hui Y."/>
            <person name="Liang J."/>
            <person name="Zhou Z."/>
            <person name="Hou R."/>
            <person name="Li X."/>
            <person name="Liu Y."/>
            <person name="Li H."/>
            <person name="Ning X."/>
            <person name="Lin Y."/>
            <person name="Zhao L."/>
            <person name="Xing Q."/>
            <person name="Dou J."/>
            <person name="Li Y."/>
            <person name="Mao J."/>
            <person name="Guo H."/>
            <person name="Dou H."/>
            <person name="Li T."/>
            <person name="Mu C."/>
            <person name="Jiang W."/>
            <person name="Fu Q."/>
            <person name="Fu X."/>
            <person name="Miao Y."/>
            <person name="Liu J."/>
            <person name="Yu Q."/>
            <person name="Li R."/>
            <person name="Liao H."/>
            <person name="Li X."/>
            <person name="Kong Y."/>
            <person name="Jiang Z."/>
            <person name="Chourrout D."/>
            <person name="Li R."/>
            <person name="Bao Z."/>
        </authorList>
    </citation>
    <scope>NUCLEOTIDE SEQUENCE [LARGE SCALE GENOMIC DNA]</scope>
    <source>
        <strain evidence="14 15">PY_sf001</strain>
    </source>
</reference>
<comment type="similarity">
    <text evidence="8">Belongs to the sirtuin family. Class IV subfamily.</text>
</comment>
<evidence type="ECO:0000313" key="15">
    <source>
        <dbReference type="Proteomes" id="UP000242188"/>
    </source>
</evidence>
<dbReference type="AlphaFoldDB" id="A0A210QV18"/>